<sequence>MSALTGTTHALSLPEILNLVLGWIYADDMYHATVRRHGADAADWFSVPLAPDSTDEEDEEDWEILYFSNAHVLVRCALVNHAWFYEAVPYLWRDPCTYMSDSLHSHFSGISSLERKQFYANFVRVGKETTSDGAGKSRLNAQELLLEGPDFPRLEEMSIYLDGSGAWIPPIRGDNVRVLTLDPSFDVNPDTYRVSRADMDGILDILPIFFPNAQTVEFLDSCLAFPGALERFQARMPRLETFDHTLDRITRVPSPAPPTLPPPPLSYDEHRSNQTPLVIDNGSTYLRYGFATSENPRSGLNVVAKYKERRTNKPLLLFGDGVEVEGGAKIQARTPWEGDVLLNSEALENALDYAFVQLSIDAETVEHPMIMTERLCSPMHSRAITSELLFEQYGVPSVAYCVDSIMSFYQNNGPSADGLVLSFNTASTSVIPILSGKGILSHAKRIPWGASQSADYLLKLVQLKYPNFPTRVTPPQSQWMLQNMCEFAPDYLSLLRSFKYCDVLRAHDRIVQFPFAQLVQEEKSPEELERAAERRREQGRKLQEMAAKMRTEKLEQKETDLQFLHTLRDGKDGESKRDWMASCLRLPCPCPTIKKLESDLKKARRKDAVEDDEEPNFPLVDVPDAELDEEGLREKKKQKLMKAGFEARARARKEKERERAEQEEAERREEQEREQDLGGWIRKMRQEQEALMARIKERNRRKAALSDRKSAAAQARMKNIASLAADERAPKKKRKGGGEDNFGANDADWAIYRKINIAAPSDDEEEDLNQLQTIEGKLLSYDPTFTILETHASLVLKRSELLTTLRPVYDENDIEGSYRVHLNTERWRVCETYFAPGMAGVDSAGLGEVIQNVLARFTSSEKEKLVQNVFLTGAPTQFPGLSERLQLTMRPILAPEMQINICKAEDVSADAWRGMARFAKSDEFAGVGVTRAEYDDFLALLYAICVCSLDDLRMRLKKFKDLLTGGGNRNNTPARGSALVLRVLQREQPEICRLVLADLREDWILEPFPSASTFVGSLAHQALVQLSLYFQNTPSTTIDTYSRLSDERPDKRRLLCCQLVKEAPAVLAALSSKLDLLGVGKHGATAGIEDLPVKKMSQKELKLSRKRQLVREIPLDPAPFARLELDVPVTAVEMEAAVDLVLDMQKGILQDYLEALRCPELRRSIEDTCLPSNSFVVQEHDAATFMKDSDVDCVEALVTASNDEKQDYLEHHVSINTLYADNAAGFGEWMINLSPRAKRDLRDLNRRDRKIFKIVVKKIKELSNGRFSSDNQKRLNGQQTDVPVYEAKMTGDWRLVYHIDCIPAINSESEQQAIKIFGVYTHAQIGRVSFWDSMGRELGKKGKEYRERCAFRKAPHNPGDYVFSPGIFPAPEESRALPSGNVPDLPPDDLENIQALLMFVAALEHPRLILTSYSKSVSFSKAMLKAIIADLDIAFVLQVSPTEKAIIEHPDSCYVIGRSGTGKTTTMLYKMLLIEADYELAKGTEHEVRKRRQLFVTQSRVLAGKVEEHFGRLFAGYRPMKVAQPAQDQDGNGQEALLDADDVVDWRSDLPQRYSELRDEHFPLFLTFDRASAGQVFDAFDSAVGVDDSRADPPSDPAMVFSEFIGVIMGSEDTLDSRNVATYLDRKTYLGLSERTQSTFATQRAEVYGLFEAYLARKRALQDHDAADRTHALLRHLQTHRQKQGVPELIKLDYLYVDETQDNLLIDSLLLRSICHNPNGLFWAGDTAQTISVGSSFRFDDLKAFLYRVEEKHTLSHKGSAAHVYQARPPKSFQLTVNYRSHAGIVNCANTVISLLTSLWPYSIDVLDRERGTVNGSRPVFFTGFDSGNVEYEQFLFGDRDGSYIEFGAHQCILVRNDAARDKLREQVGDIGLIMTLYESKGLEFNDVLLYNFFEDSTVAGAQWRVVLNEVDDPKQRLTVPTFDPMRHASVCMELKFLYVAITRARNNLWIADATSKGEPMRVCGRLHRPAQTLTSLKILWTSRDQIQNCTPGSDTPKLASNSTDVEWRQQGRKLFANKNYYQAKQCFERGMEPRLAAMAEAYYLRQEARKVPDTNKRRDMDTRKIAFIKAAEAFLRCARVEPDPSAQAYLRIAAECYELAGDELTAALIYRDAREFTRSTELYRKLAKFDEAVDNILKHGDAIKPEVVEKVTNVARLFYFNGHQLEKASRLFSSTDEALEYLDDRGLDMPRAQLLESLGQYTAAAEIHLEEGRTLDAIKLFLREDVRRGTECILRGLWQHVTFGVVPVVSGELEQLLRLAEKADLSMLSENDRQELSMFCCIFAEKTAEIARLGEQFEEKRDVAAALLCLDNYFRSPPKIQVLSARDVSEQLRLFGCYMRVLNWVTWTDPCSYPEIGKLFGFTRAGENSFVLRASTWLNPHPTDDSMVNSAELRMLFQNKIKPRLQGCFVTENEVCMRRTRAFSPCLLYALFDGTCNRVDCPNEHLARSQIDEEQYMYRVRICMQQIVIVGTVQFAVNDSSIKRHWIQQLYSTLYPSDYRLGSVSRLDLTQIPESEQALQTVKEWIRAWVYELSFKPGARFLSDLAMVARMAFQLDPGGAMTYLTMSPVMQLQPDMYKRRSGRDENYVVGEFFAHCEGREKSCIPMGIMFVRHILTNELPIQISVLCDLLEYLCTRIVVADRMARGSPHNLTLPLSWLSNWRSVVGEGKRVISASDLFTQSLVTLLTCLYYGERAEHLLYENRHLGMLGWRHRDVFLSRICRCYSLLAYNMPNRRLQYDTSRRISLGRSDPSYRKMTMSHGYLIAENWRATVKALRRSTADSPLDELVLLYSADSPPPRPIRNVRPIVFQTIDDIPRLLGSREVRVEAKPDTTAIEVLIPEEDEEEEELIEGDSVLLPESSAAAAVPEEVVIPTIEAVQRTEEEIHKAVVIQRAFRQMLARKQAVAKQATLAAGCSAWFEACLKVAPADKVKYRVRFLGPLPHLLLCLEDVSATIQEQKNRVKKGLKDARHERLEELDGHLTRITQALKRIKRTQKQLSPTSPMHDAQDVGQLKKAVNEAVELVRELAETWTLSEGVMDVHLERAYKGIVQPRIVKPKKKPELNLDEEDLLYLL</sequence>
<dbReference type="InterPro" id="IPR004000">
    <property type="entry name" value="Actin"/>
</dbReference>
<evidence type="ECO:0000256" key="5">
    <source>
        <dbReference type="PROSITE-ProRule" id="PRU00560"/>
    </source>
</evidence>
<comment type="caution">
    <text evidence="9">The sequence shown here is derived from an EMBL/GenBank/DDBJ whole genome shotgun (WGS) entry which is preliminary data.</text>
</comment>
<dbReference type="InterPro" id="IPR027417">
    <property type="entry name" value="P-loop_NTPase"/>
</dbReference>
<keyword evidence="3 5" id="KW-0347">Helicase</keyword>
<keyword evidence="4 5" id="KW-0067">ATP-binding</keyword>
<gene>
    <name evidence="9" type="ORF">MYCIT1_LOCUS6431</name>
</gene>
<keyword evidence="10" id="KW-1185">Reference proteome</keyword>
<evidence type="ECO:0000313" key="10">
    <source>
        <dbReference type="Proteomes" id="UP001295794"/>
    </source>
</evidence>
<evidence type="ECO:0000256" key="4">
    <source>
        <dbReference type="ARBA" id="ARBA00022840"/>
    </source>
</evidence>
<dbReference type="PANTHER" id="PTHR21529">
    <property type="entry name" value="MAMMARY TURMOR VIRUS RECEPTOR HOMOLOG 1, 2 MTVR1, 2"/>
    <property type="match status" value="1"/>
</dbReference>
<dbReference type="InterPro" id="IPR035093">
    <property type="entry name" value="RelE/ParE_toxin_dom_sf"/>
</dbReference>
<dbReference type="Gene3D" id="3.40.50.300">
    <property type="entry name" value="P-loop containing nucleotide triphosphate hydrolases"/>
    <property type="match status" value="2"/>
</dbReference>
<name>A0AAD2GXR8_9AGAR</name>
<keyword evidence="2 5" id="KW-0378">Hydrolase</keyword>
<evidence type="ECO:0000256" key="1">
    <source>
        <dbReference type="ARBA" id="ARBA00022741"/>
    </source>
</evidence>
<feature type="domain" description="UvrD-like helicase ATP-binding" evidence="8">
    <location>
        <begin position="1436"/>
        <end position="1782"/>
    </location>
</feature>
<accession>A0AAD2GXR8</accession>
<dbReference type="InterPro" id="IPR014016">
    <property type="entry name" value="UvrD-like_ATP-bd"/>
</dbReference>
<dbReference type="InterPro" id="IPR043129">
    <property type="entry name" value="ATPase_NBD"/>
</dbReference>
<dbReference type="GO" id="GO:0004386">
    <property type="term" value="F:helicase activity"/>
    <property type="evidence" value="ECO:0007669"/>
    <property type="project" value="UniProtKB-UniRule"/>
</dbReference>
<dbReference type="Proteomes" id="UP001295794">
    <property type="component" value="Unassembled WGS sequence"/>
</dbReference>
<evidence type="ECO:0000256" key="6">
    <source>
        <dbReference type="RuleBase" id="RU000487"/>
    </source>
</evidence>
<dbReference type="Pfam" id="PF13361">
    <property type="entry name" value="UvrD_C"/>
    <property type="match status" value="1"/>
</dbReference>
<feature type="compositionally biased region" description="Basic and acidic residues" evidence="7">
    <location>
        <begin position="645"/>
        <end position="675"/>
    </location>
</feature>
<feature type="region of interest" description="Disordered" evidence="7">
    <location>
        <begin position="634"/>
        <end position="675"/>
    </location>
</feature>
<dbReference type="GO" id="GO:0016787">
    <property type="term" value="F:hydrolase activity"/>
    <property type="evidence" value="ECO:0007669"/>
    <property type="project" value="UniProtKB-UniRule"/>
</dbReference>
<evidence type="ECO:0000256" key="7">
    <source>
        <dbReference type="SAM" id="MobiDB-lite"/>
    </source>
</evidence>
<proteinExistence type="inferred from homology"/>
<dbReference type="GO" id="GO:0005524">
    <property type="term" value="F:ATP binding"/>
    <property type="evidence" value="ECO:0007669"/>
    <property type="project" value="UniProtKB-UniRule"/>
</dbReference>
<comment type="similarity">
    <text evidence="6">Belongs to the actin family.</text>
</comment>
<feature type="binding site" evidence="5">
    <location>
        <begin position="1457"/>
        <end position="1464"/>
    </location>
    <ligand>
        <name>ATP</name>
        <dbReference type="ChEBI" id="CHEBI:30616"/>
    </ligand>
</feature>
<dbReference type="EMBL" id="CAVNYO010000090">
    <property type="protein sequence ID" value="CAK5265446.1"/>
    <property type="molecule type" value="Genomic_DNA"/>
</dbReference>
<dbReference type="SMART" id="SM00268">
    <property type="entry name" value="ACTIN"/>
    <property type="match status" value="1"/>
</dbReference>
<dbReference type="Gene3D" id="3.30.2310.20">
    <property type="entry name" value="RelE-like"/>
    <property type="match status" value="1"/>
</dbReference>
<evidence type="ECO:0000256" key="3">
    <source>
        <dbReference type="ARBA" id="ARBA00022806"/>
    </source>
</evidence>
<evidence type="ECO:0000259" key="8">
    <source>
        <dbReference type="PROSITE" id="PS51198"/>
    </source>
</evidence>
<reference evidence="9" key="1">
    <citation type="submission" date="2023-11" db="EMBL/GenBank/DDBJ databases">
        <authorList>
            <person name="De Vega J J."/>
            <person name="De Vega J J."/>
        </authorList>
    </citation>
    <scope>NUCLEOTIDE SEQUENCE</scope>
</reference>
<dbReference type="PROSITE" id="PS51198">
    <property type="entry name" value="UVRD_HELICASE_ATP_BIND"/>
    <property type="match status" value="1"/>
</dbReference>
<dbReference type="Pfam" id="PF00022">
    <property type="entry name" value="Actin"/>
    <property type="match status" value="2"/>
</dbReference>
<keyword evidence="1 5" id="KW-0547">Nucleotide-binding</keyword>
<dbReference type="SUPFAM" id="SSF52540">
    <property type="entry name" value="P-loop containing nucleoside triphosphate hydrolases"/>
    <property type="match status" value="1"/>
</dbReference>
<dbReference type="InterPro" id="IPR039904">
    <property type="entry name" value="TRANK1"/>
</dbReference>
<organism evidence="9 10">
    <name type="scientific">Mycena citricolor</name>
    <dbReference type="NCBI Taxonomy" id="2018698"/>
    <lineage>
        <taxon>Eukaryota</taxon>
        <taxon>Fungi</taxon>
        <taxon>Dikarya</taxon>
        <taxon>Basidiomycota</taxon>
        <taxon>Agaricomycotina</taxon>
        <taxon>Agaricomycetes</taxon>
        <taxon>Agaricomycetidae</taxon>
        <taxon>Agaricales</taxon>
        <taxon>Marasmiineae</taxon>
        <taxon>Mycenaceae</taxon>
        <taxon>Mycena</taxon>
    </lineage>
</organism>
<dbReference type="PANTHER" id="PTHR21529:SF4">
    <property type="entry name" value="TPR AND ANKYRIN REPEAT-CONTAINING PROTEIN 1"/>
    <property type="match status" value="1"/>
</dbReference>
<dbReference type="InterPro" id="IPR014017">
    <property type="entry name" value="DNA_helicase_UvrD-like_C"/>
</dbReference>
<evidence type="ECO:0000313" key="9">
    <source>
        <dbReference type="EMBL" id="CAK5265446.1"/>
    </source>
</evidence>
<protein>
    <recommendedName>
        <fullName evidence="8">UvrD-like helicase ATP-binding domain-containing protein</fullName>
    </recommendedName>
</protein>
<dbReference type="Gene3D" id="3.30.420.40">
    <property type="match status" value="2"/>
</dbReference>
<evidence type="ECO:0000256" key="2">
    <source>
        <dbReference type="ARBA" id="ARBA00022801"/>
    </source>
</evidence>
<dbReference type="SUPFAM" id="SSF53067">
    <property type="entry name" value="Actin-like ATPase domain"/>
    <property type="match status" value="2"/>
</dbReference>